<feature type="chain" id="PRO_5003071707" description="Transporter" evidence="1">
    <location>
        <begin position="25"/>
        <end position="307"/>
    </location>
</feature>
<dbReference type="eggNOG" id="COG4313">
    <property type="taxonomic scope" value="Bacteria"/>
</dbReference>
<proteinExistence type="predicted"/>
<gene>
    <name evidence="2" type="ordered locus">Caka_2774</name>
</gene>
<evidence type="ECO:0008006" key="4">
    <source>
        <dbReference type="Google" id="ProtNLM"/>
    </source>
</evidence>
<dbReference type="InterPro" id="IPR025737">
    <property type="entry name" value="FApF"/>
</dbReference>
<dbReference type="HOGENOM" id="CLU_077940_0_0_0"/>
<keyword evidence="3" id="KW-1185">Reference proteome</keyword>
<dbReference type="Pfam" id="PF13557">
    <property type="entry name" value="Phenol_MetA_deg"/>
    <property type="match status" value="1"/>
</dbReference>
<evidence type="ECO:0000256" key="1">
    <source>
        <dbReference type="SAM" id="SignalP"/>
    </source>
</evidence>
<dbReference type="STRING" id="583355.Caka_2774"/>
<dbReference type="KEGG" id="caa:Caka_2774"/>
<evidence type="ECO:0000313" key="2">
    <source>
        <dbReference type="EMBL" id="ADE55789.1"/>
    </source>
</evidence>
<dbReference type="RefSeq" id="WP_013044511.1">
    <property type="nucleotide sequence ID" value="NC_014008.1"/>
</dbReference>
<accession>D5EQH5</accession>
<protein>
    <recommendedName>
        <fullName evidence="4">Transporter</fullName>
    </recommendedName>
</protein>
<feature type="signal peptide" evidence="1">
    <location>
        <begin position="1"/>
        <end position="24"/>
    </location>
</feature>
<dbReference type="EMBL" id="CP001998">
    <property type="protein sequence ID" value="ADE55789.1"/>
    <property type="molecule type" value="Genomic_DNA"/>
</dbReference>
<keyword evidence="1" id="KW-0732">Signal</keyword>
<dbReference type="AlphaFoldDB" id="D5EQH5"/>
<reference evidence="2 3" key="1">
    <citation type="journal article" date="2010" name="Stand. Genomic Sci.">
        <title>Complete genome sequence of Coraliomargarita akajimensis type strain (04OKA010-24).</title>
        <authorList>
            <person name="Mavromatis K."/>
            <person name="Abt B."/>
            <person name="Brambilla E."/>
            <person name="Lapidus A."/>
            <person name="Copeland A."/>
            <person name="Deshpande S."/>
            <person name="Nolan M."/>
            <person name="Lucas S."/>
            <person name="Tice H."/>
            <person name="Cheng J.F."/>
            <person name="Han C."/>
            <person name="Detter J.C."/>
            <person name="Woyke T."/>
            <person name="Goodwin L."/>
            <person name="Pitluck S."/>
            <person name="Held B."/>
            <person name="Brettin T."/>
            <person name="Tapia R."/>
            <person name="Ivanova N."/>
            <person name="Mikhailova N."/>
            <person name="Pati A."/>
            <person name="Liolios K."/>
            <person name="Chen A."/>
            <person name="Palaniappan K."/>
            <person name="Land M."/>
            <person name="Hauser L."/>
            <person name="Chang Y.J."/>
            <person name="Jeffries C.D."/>
            <person name="Rohde M."/>
            <person name="Goker M."/>
            <person name="Bristow J."/>
            <person name="Eisen J.A."/>
            <person name="Markowitz V."/>
            <person name="Hugenholtz P."/>
            <person name="Klenk H.P."/>
            <person name="Kyrpides N.C."/>
        </authorList>
    </citation>
    <scope>NUCLEOTIDE SEQUENCE [LARGE SCALE GENOMIC DNA]</scope>
    <source>
        <strain evidence="3">DSM 45221 / IAM 15411 / JCM 23193 / KCTC 12865</strain>
    </source>
</reference>
<evidence type="ECO:0000313" key="3">
    <source>
        <dbReference type="Proteomes" id="UP000000925"/>
    </source>
</evidence>
<organism evidence="2 3">
    <name type="scientific">Coraliomargarita akajimensis (strain DSM 45221 / IAM 15411 / JCM 23193 / KCTC 12865 / 04OKA010-24)</name>
    <dbReference type="NCBI Taxonomy" id="583355"/>
    <lineage>
        <taxon>Bacteria</taxon>
        <taxon>Pseudomonadati</taxon>
        <taxon>Verrucomicrobiota</taxon>
        <taxon>Opitutia</taxon>
        <taxon>Puniceicoccales</taxon>
        <taxon>Coraliomargaritaceae</taxon>
        <taxon>Coraliomargarita</taxon>
    </lineage>
</organism>
<dbReference type="Proteomes" id="UP000000925">
    <property type="component" value="Chromosome"/>
</dbReference>
<name>D5EQH5_CORAD</name>
<sequence>MIKRLKAFGLCCVLALSAQSTAHAQELTPRRWDHLPIGTNILGLGYVYSEADIFFSPVLLLEDVDLRLHSAALRYVHSFELLNRSARIELGQAYVNAHWDGLVDGQPGSLHREGLSDTIVRFAVNLYGAPPLKGEAYRDYRKKSADGETIIGSAVVLQLPTGQYEKDALLNIGSNRFVIRPQIGMVHNRGKWSFETSAAAWLYTENDRFYQGSTLENAPYLTVQGHVMYKIRPRLWTSVSLGYGNGMESSVNGDSKNDRKQRVTWALTTGYALRKDLALKLAYFGYDAVSDTGSNAQNLALATTYFW</sequence>
<dbReference type="OrthoDB" id="191143at2"/>